<accession>A0A816AM36</accession>
<dbReference type="Proteomes" id="UP000681722">
    <property type="component" value="Unassembled WGS sequence"/>
</dbReference>
<evidence type="ECO:0000313" key="3">
    <source>
        <dbReference type="Proteomes" id="UP000663829"/>
    </source>
</evidence>
<sequence length="73" mass="8221">QYILLPYRNALLYVADGNENNYQLPSSNLLGTWDCGNSGKLTFKSILADYESKNLATSALLQLTYELKCQNDQ</sequence>
<dbReference type="EMBL" id="CAJOBC010101790">
    <property type="protein sequence ID" value="CAF4475891.1"/>
    <property type="molecule type" value="Genomic_DNA"/>
</dbReference>
<gene>
    <name evidence="1" type="ORF">GPM918_LOCUS42332</name>
    <name evidence="2" type="ORF">SRO942_LOCUS43548</name>
</gene>
<dbReference type="EMBL" id="CAJNOQ010035413">
    <property type="protein sequence ID" value="CAF1599364.1"/>
    <property type="molecule type" value="Genomic_DNA"/>
</dbReference>
<name>A0A816AM36_9BILA</name>
<organism evidence="1 3">
    <name type="scientific">Didymodactylos carnosus</name>
    <dbReference type="NCBI Taxonomy" id="1234261"/>
    <lineage>
        <taxon>Eukaryota</taxon>
        <taxon>Metazoa</taxon>
        <taxon>Spiralia</taxon>
        <taxon>Gnathifera</taxon>
        <taxon>Rotifera</taxon>
        <taxon>Eurotatoria</taxon>
        <taxon>Bdelloidea</taxon>
        <taxon>Philodinida</taxon>
        <taxon>Philodinidae</taxon>
        <taxon>Didymodactylos</taxon>
    </lineage>
</organism>
<dbReference type="AlphaFoldDB" id="A0A816AM36"/>
<proteinExistence type="predicted"/>
<protein>
    <submittedName>
        <fullName evidence="1">Uncharacterized protein</fullName>
    </submittedName>
</protein>
<evidence type="ECO:0000313" key="1">
    <source>
        <dbReference type="EMBL" id="CAF1599364.1"/>
    </source>
</evidence>
<keyword evidence="3" id="KW-1185">Reference proteome</keyword>
<comment type="caution">
    <text evidence="1">The sequence shown here is derived from an EMBL/GenBank/DDBJ whole genome shotgun (WGS) entry which is preliminary data.</text>
</comment>
<dbReference type="Proteomes" id="UP000663829">
    <property type="component" value="Unassembled WGS sequence"/>
</dbReference>
<evidence type="ECO:0000313" key="2">
    <source>
        <dbReference type="EMBL" id="CAF4475891.1"/>
    </source>
</evidence>
<reference evidence="1" key="1">
    <citation type="submission" date="2021-02" db="EMBL/GenBank/DDBJ databases">
        <authorList>
            <person name="Nowell W R."/>
        </authorList>
    </citation>
    <scope>NUCLEOTIDE SEQUENCE</scope>
</reference>
<feature type="non-terminal residue" evidence="1">
    <location>
        <position position="1"/>
    </location>
</feature>